<accession>A0A0E9QFI7</accession>
<protein>
    <submittedName>
        <fullName evidence="1">Uncharacterized protein</fullName>
    </submittedName>
</protein>
<proteinExistence type="predicted"/>
<dbReference type="AlphaFoldDB" id="A0A0E9QFI7"/>
<organism evidence="1">
    <name type="scientific">Anguilla anguilla</name>
    <name type="common">European freshwater eel</name>
    <name type="synonym">Muraena anguilla</name>
    <dbReference type="NCBI Taxonomy" id="7936"/>
    <lineage>
        <taxon>Eukaryota</taxon>
        <taxon>Metazoa</taxon>
        <taxon>Chordata</taxon>
        <taxon>Craniata</taxon>
        <taxon>Vertebrata</taxon>
        <taxon>Euteleostomi</taxon>
        <taxon>Actinopterygii</taxon>
        <taxon>Neopterygii</taxon>
        <taxon>Teleostei</taxon>
        <taxon>Anguilliformes</taxon>
        <taxon>Anguillidae</taxon>
        <taxon>Anguilla</taxon>
    </lineage>
</organism>
<dbReference type="EMBL" id="GBXM01093482">
    <property type="protein sequence ID" value="JAH15095.1"/>
    <property type="molecule type" value="Transcribed_RNA"/>
</dbReference>
<reference evidence="1" key="1">
    <citation type="submission" date="2014-11" db="EMBL/GenBank/DDBJ databases">
        <authorList>
            <person name="Amaro Gonzalez C."/>
        </authorList>
    </citation>
    <scope>NUCLEOTIDE SEQUENCE</scope>
</reference>
<evidence type="ECO:0000313" key="1">
    <source>
        <dbReference type="EMBL" id="JAH15095.1"/>
    </source>
</evidence>
<reference evidence="1" key="2">
    <citation type="journal article" date="2015" name="Fish Shellfish Immunol.">
        <title>Early steps in the European eel (Anguilla anguilla)-Vibrio vulnificus interaction in the gills: Role of the RtxA13 toxin.</title>
        <authorList>
            <person name="Callol A."/>
            <person name="Pajuelo D."/>
            <person name="Ebbesson L."/>
            <person name="Teles M."/>
            <person name="MacKenzie S."/>
            <person name="Amaro C."/>
        </authorList>
    </citation>
    <scope>NUCLEOTIDE SEQUENCE</scope>
</reference>
<sequence length="47" mass="5483">MYYVSVDSTFNIILCTAQLEIMSIAFWQQDFQFCLNVLALNVMPITF</sequence>
<name>A0A0E9QFI7_ANGAN</name>